<dbReference type="Proteomes" id="UP001321473">
    <property type="component" value="Unassembled WGS sequence"/>
</dbReference>
<keyword evidence="4" id="KW-1185">Reference proteome</keyword>
<evidence type="ECO:0000256" key="1">
    <source>
        <dbReference type="SAM" id="MobiDB-lite"/>
    </source>
</evidence>
<reference evidence="3 4" key="1">
    <citation type="journal article" date="2023" name="Arcadia Sci">
        <title>De novo assembly of a long-read Amblyomma americanum tick genome.</title>
        <authorList>
            <person name="Chou S."/>
            <person name="Poskanzer K.E."/>
            <person name="Rollins M."/>
            <person name="Thuy-Boun P.S."/>
        </authorList>
    </citation>
    <scope>NUCLEOTIDE SEQUENCE [LARGE SCALE GENOMIC DNA]</scope>
    <source>
        <strain evidence="3">F_SG_1</strain>
        <tissue evidence="3">Salivary glands</tissue>
    </source>
</reference>
<dbReference type="AlphaFoldDB" id="A0AAQ4DE53"/>
<dbReference type="EMBL" id="JARKHS020031960">
    <property type="protein sequence ID" value="KAK8760743.1"/>
    <property type="molecule type" value="Genomic_DNA"/>
</dbReference>
<feature type="region of interest" description="Disordered" evidence="1">
    <location>
        <begin position="80"/>
        <end position="104"/>
    </location>
</feature>
<protein>
    <submittedName>
        <fullName evidence="3">Uncharacterized protein</fullName>
    </submittedName>
</protein>
<feature type="transmembrane region" description="Helical" evidence="2">
    <location>
        <begin position="21"/>
        <end position="40"/>
    </location>
</feature>
<feature type="compositionally biased region" description="Low complexity" evidence="1">
    <location>
        <begin position="90"/>
        <end position="104"/>
    </location>
</feature>
<proteinExistence type="predicted"/>
<comment type="caution">
    <text evidence="3">The sequence shown here is derived from an EMBL/GenBank/DDBJ whole genome shotgun (WGS) entry which is preliminary data.</text>
</comment>
<organism evidence="3 4">
    <name type="scientific">Amblyomma americanum</name>
    <name type="common">Lone star tick</name>
    <dbReference type="NCBI Taxonomy" id="6943"/>
    <lineage>
        <taxon>Eukaryota</taxon>
        <taxon>Metazoa</taxon>
        <taxon>Ecdysozoa</taxon>
        <taxon>Arthropoda</taxon>
        <taxon>Chelicerata</taxon>
        <taxon>Arachnida</taxon>
        <taxon>Acari</taxon>
        <taxon>Parasitiformes</taxon>
        <taxon>Ixodida</taxon>
        <taxon>Ixodoidea</taxon>
        <taxon>Ixodidae</taxon>
        <taxon>Amblyomminae</taxon>
        <taxon>Amblyomma</taxon>
    </lineage>
</organism>
<sequence>MCSKNWRSQVKRFLRTLPGPVTWHCFGMILAVNLLGFLGLHSGRRDLATSAVHGVSRLLLPRDDAAYVACDNAFLEPRHQAPHDYSAPEGSPSAQSSPAVPASGQPSISVAVLAWSGGLRRAARSDGVEPAALLRECTEADATPSSPPGTCSQTLQRSSGERGEKKRSLRPKCLA</sequence>
<evidence type="ECO:0000256" key="2">
    <source>
        <dbReference type="SAM" id="Phobius"/>
    </source>
</evidence>
<evidence type="ECO:0000313" key="4">
    <source>
        <dbReference type="Proteomes" id="UP001321473"/>
    </source>
</evidence>
<gene>
    <name evidence="3" type="ORF">V5799_027990</name>
</gene>
<keyword evidence="2" id="KW-0472">Membrane</keyword>
<keyword evidence="2" id="KW-0812">Transmembrane</keyword>
<name>A0AAQ4DE53_AMBAM</name>
<evidence type="ECO:0000313" key="3">
    <source>
        <dbReference type="EMBL" id="KAK8760743.1"/>
    </source>
</evidence>
<accession>A0AAQ4DE53</accession>
<keyword evidence="2" id="KW-1133">Transmembrane helix</keyword>
<feature type="compositionally biased region" description="Polar residues" evidence="1">
    <location>
        <begin position="148"/>
        <end position="158"/>
    </location>
</feature>
<feature type="region of interest" description="Disordered" evidence="1">
    <location>
        <begin position="136"/>
        <end position="175"/>
    </location>
</feature>